<dbReference type="InterPro" id="IPR013319">
    <property type="entry name" value="GH11/12"/>
</dbReference>
<evidence type="ECO:0000259" key="12">
    <source>
        <dbReference type="PROSITE" id="PS51761"/>
    </source>
</evidence>
<dbReference type="GO" id="GO:0016787">
    <property type="term" value="F:hydrolase activity"/>
    <property type="evidence" value="ECO:0007669"/>
    <property type="project" value="UniProtKB-KW"/>
</dbReference>
<protein>
    <recommendedName>
        <fullName evidence="4">endo-1,4-beta-xylanase</fullName>
        <ecNumber evidence="4">3.2.1.8</ecNumber>
    </recommendedName>
</protein>
<evidence type="ECO:0000256" key="7">
    <source>
        <dbReference type="ARBA" id="ARBA00023277"/>
    </source>
</evidence>
<dbReference type="EC" id="3.2.1.8" evidence="4"/>
<dbReference type="PANTHER" id="PTHR46828">
    <property type="entry name" value="ENDO-1,4-BETA-XYLANASE A-RELATED"/>
    <property type="match status" value="1"/>
</dbReference>
<dbReference type="InterPro" id="IPR013320">
    <property type="entry name" value="ConA-like_dom_sf"/>
</dbReference>
<feature type="region of interest" description="Disordered" evidence="11">
    <location>
        <begin position="31"/>
        <end position="70"/>
    </location>
</feature>
<proteinExistence type="inferred from homology"/>
<keyword evidence="7" id="KW-0119">Carbohydrate metabolism</keyword>
<reference evidence="13 14" key="1">
    <citation type="submission" date="2024-02" db="EMBL/GenBank/DDBJ databases">
        <title>First draft genome assembly of two strains of Seiridium cardinale.</title>
        <authorList>
            <person name="Emiliani G."/>
            <person name="Scali E."/>
        </authorList>
    </citation>
    <scope>NUCLEOTIDE SEQUENCE [LARGE SCALE GENOMIC DNA]</scope>
    <source>
        <strain evidence="13 14">BM-138-000479</strain>
    </source>
</reference>
<dbReference type="EMBL" id="JARVKM010000038">
    <property type="protein sequence ID" value="KAK9774820.1"/>
    <property type="molecule type" value="Genomic_DNA"/>
</dbReference>
<dbReference type="InterPro" id="IPR033123">
    <property type="entry name" value="GH11_dom"/>
</dbReference>
<evidence type="ECO:0000256" key="5">
    <source>
        <dbReference type="ARBA" id="ARBA00022651"/>
    </source>
</evidence>
<dbReference type="SUPFAM" id="SSF49899">
    <property type="entry name" value="Concanavalin A-like lectins/glucanases"/>
    <property type="match status" value="1"/>
</dbReference>
<keyword evidence="8" id="KW-0326">Glycosidase</keyword>
<comment type="similarity">
    <text evidence="3 10">Belongs to the glycosyl hydrolase 11 (cellulase G) family.</text>
</comment>
<gene>
    <name evidence="13" type="ORF">SCAR479_08375</name>
</gene>
<evidence type="ECO:0000256" key="3">
    <source>
        <dbReference type="ARBA" id="ARBA00007792"/>
    </source>
</evidence>
<comment type="catalytic activity">
    <reaction evidence="1">
        <text>Endohydrolysis of (1-&gt;4)-beta-D-xylosidic linkages in xylans.</text>
        <dbReference type="EC" id="3.2.1.8"/>
    </reaction>
</comment>
<keyword evidence="14" id="KW-1185">Reference proteome</keyword>
<dbReference type="PANTHER" id="PTHR46828:SF2">
    <property type="entry name" value="ENDO-1,4-BETA-XYLANASE A-RELATED"/>
    <property type="match status" value="1"/>
</dbReference>
<dbReference type="Proteomes" id="UP001465668">
    <property type="component" value="Unassembled WGS sequence"/>
</dbReference>
<evidence type="ECO:0000256" key="2">
    <source>
        <dbReference type="ARBA" id="ARBA00004851"/>
    </source>
</evidence>
<keyword evidence="5" id="KW-0858">Xylan degradation</keyword>
<comment type="caution">
    <text evidence="13">The sequence shown here is derived from an EMBL/GenBank/DDBJ whole genome shotgun (WGS) entry which is preliminary data.</text>
</comment>
<evidence type="ECO:0000313" key="14">
    <source>
        <dbReference type="Proteomes" id="UP001465668"/>
    </source>
</evidence>
<keyword evidence="6 13" id="KW-0378">Hydrolase</keyword>
<comment type="pathway">
    <text evidence="2">Glycan degradation; xylan degradation.</text>
</comment>
<evidence type="ECO:0000256" key="4">
    <source>
        <dbReference type="ARBA" id="ARBA00012590"/>
    </source>
</evidence>
<dbReference type="Pfam" id="PF00457">
    <property type="entry name" value="Glyco_hydro_11"/>
    <property type="match status" value="1"/>
</dbReference>
<dbReference type="InterPro" id="IPR001137">
    <property type="entry name" value="Glyco_hydro_11"/>
</dbReference>
<comment type="caution">
    <text evidence="10">Lacks conserved residue(s) required for the propagation of feature annotation.</text>
</comment>
<name>A0ABR2XMI4_9PEZI</name>
<sequence>MFLCPTINASASPTESLVSYAQPADKSTISSMHTASYLPASHGQSRETSPSKKETTSCTPAREPTSAVSSTATFQQFWSVRTKQRVGGTITTGKHFDSWNAAGMKLGGHDYMILATEWYTATGGSGSSGTASITLD</sequence>
<evidence type="ECO:0000256" key="11">
    <source>
        <dbReference type="SAM" id="MobiDB-lite"/>
    </source>
</evidence>
<keyword evidence="9" id="KW-0624">Polysaccharide degradation</keyword>
<evidence type="ECO:0000256" key="8">
    <source>
        <dbReference type="ARBA" id="ARBA00023295"/>
    </source>
</evidence>
<evidence type="ECO:0000256" key="10">
    <source>
        <dbReference type="PROSITE-ProRule" id="PRU01097"/>
    </source>
</evidence>
<accession>A0ABR2XMI4</accession>
<dbReference type="Gene3D" id="2.60.120.180">
    <property type="match status" value="1"/>
</dbReference>
<dbReference type="PROSITE" id="PS51761">
    <property type="entry name" value="GH11_3"/>
    <property type="match status" value="1"/>
</dbReference>
<evidence type="ECO:0000256" key="9">
    <source>
        <dbReference type="ARBA" id="ARBA00023326"/>
    </source>
</evidence>
<evidence type="ECO:0000256" key="6">
    <source>
        <dbReference type="ARBA" id="ARBA00022801"/>
    </source>
</evidence>
<feature type="domain" description="GH11" evidence="12">
    <location>
        <begin position="1"/>
        <end position="130"/>
    </location>
</feature>
<organism evidence="13 14">
    <name type="scientific">Seiridium cardinale</name>
    <dbReference type="NCBI Taxonomy" id="138064"/>
    <lineage>
        <taxon>Eukaryota</taxon>
        <taxon>Fungi</taxon>
        <taxon>Dikarya</taxon>
        <taxon>Ascomycota</taxon>
        <taxon>Pezizomycotina</taxon>
        <taxon>Sordariomycetes</taxon>
        <taxon>Xylariomycetidae</taxon>
        <taxon>Amphisphaeriales</taxon>
        <taxon>Sporocadaceae</taxon>
        <taxon>Seiridium</taxon>
    </lineage>
</organism>
<evidence type="ECO:0000313" key="13">
    <source>
        <dbReference type="EMBL" id="KAK9774820.1"/>
    </source>
</evidence>
<evidence type="ECO:0000256" key="1">
    <source>
        <dbReference type="ARBA" id="ARBA00000681"/>
    </source>
</evidence>